<proteinExistence type="predicted"/>
<dbReference type="GeneID" id="95802264"/>
<dbReference type="PANTHER" id="PTHR33744:SF1">
    <property type="entry name" value="DNA-BINDING TRANSCRIPTIONAL ACTIVATOR ADER"/>
    <property type="match status" value="1"/>
</dbReference>
<dbReference type="PANTHER" id="PTHR33744">
    <property type="entry name" value="CARBOHYDRATE DIACID REGULATOR"/>
    <property type="match status" value="1"/>
</dbReference>
<dbReference type="InterPro" id="IPR042070">
    <property type="entry name" value="PucR_C-HTH_sf"/>
</dbReference>
<organism evidence="2 3">
    <name type="scientific">Micromonospora echinofusca</name>
    <dbReference type="NCBI Taxonomy" id="47858"/>
    <lineage>
        <taxon>Bacteria</taxon>
        <taxon>Bacillati</taxon>
        <taxon>Actinomycetota</taxon>
        <taxon>Actinomycetes</taxon>
        <taxon>Micromonosporales</taxon>
        <taxon>Micromonosporaceae</taxon>
        <taxon>Micromonospora</taxon>
    </lineage>
</organism>
<keyword evidence="3" id="KW-1185">Reference proteome</keyword>
<dbReference type="Pfam" id="PF13556">
    <property type="entry name" value="HTH_30"/>
    <property type="match status" value="1"/>
</dbReference>
<protein>
    <submittedName>
        <fullName evidence="2">DNA-binding transcriptional regulator, PucR family</fullName>
    </submittedName>
</protein>
<sequence>MLTVAGVVDAAGAALLKVVVPAGEAEVRDVTLAELDDATPGQSGDLVLGAGIATREQALAVVARCHEAGAAGLVLKPPLAAHPDVTSAAAERRLTLVELQRHGSWAQLVWLLRGMIDRAVAPGSPETGEPGVYDELFALADATAAVVDAPVTIEDAQSRVLAYSSRQDRTDPARVSTIVGRRAPGDVIAHFRSRGVFRKLATGSELIFVPQGPDGTLPRLIIPIRAGGELLGSIWAVVEGPVPEGRLRDLQGTASVLALHLLRLRVQADVARRVSADRLRAVLRAPGGIGREELALPEGPWRVVALGAHGGTGEMVDNLALWESITRRHGWRQPLLADVGDVLFAVLVDGGASPGSRRWMEKLIHDVAVHDPGLYAASGGVARDLTELPRSRAEAAELLALCAPAGRRGPVLRFEDQWAEVVVHRVVGAVPSGDLLVGGPLPVLVAHDREHGTEYVATVAAWLDQQGDPTRAARQLHVHPNTLRYRLRRLTEVVPVDLASPRARLALQIQLAALGRAGSPPRPAG</sequence>
<accession>A0A1C5G8Y4</accession>
<name>A0A1C5G8Y4_MICEH</name>
<dbReference type="RefSeq" id="WP_089000125.1">
    <property type="nucleotide sequence ID" value="NZ_LT607733.1"/>
</dbReference>
<feature type="domain" description="PucR C-terminal helix-turn-helix" evidence="1">
    <location>
        <begin position="456"/>
        <end position="513"/>
    </location>
</feature>
<dbReference type="Proteomes" id="UP000198251">
    <property type="component" value="Chromosome I"/>
</dbReference>
<evidence type="ECO:0000313" key="3">
    <source>
        <dbReference type="Proteomes" id="UP000198251"/>
    </source>
</evidence>
<evidence type="ECO:0000313" key="2">
    <source>
        <dbReference type="EMBL" id="SCG16201.1"/>
    </source>
</evidence>
<keyword evidence="2" id="KW-0238">DNA-binding</keyword>
<dbReference type="GO" id="GO:0003677">
    <property type="term" value="F:DNA binding"/>
    <property type="evidence" value="ECO:0007669"/>
    <property type="project" value="UniProtKB-KW"/>
</dbReference>
<evidence type="ECO:0000259" key="1">
    <source>
        <dbReference type="Pfam" id="PF13556"/>
    </source>
</evidence>
<dbReference type="AlphaFoldDB" id="A0A1C5G8Y4"/>
<gene>
    <name evidence="2" type="ORF">GA0070610_2459</name>
</gene>
<dbReference type="EMBL" id="LT607733">
    <property type="protein sequence ID" value="SCG16201.1"/>
    <property type="molecule type" value="Genomic_DNA"/>
</dbReference>
<dbReference type="Gene3D" id="1.10.10.2840">
    <property type="entry name" value="PucR C-terminal helix-turn-helix domain"/>
    <property type="match status" value="1"/>
</dbReference>
<dbReference type="InterPro" id="IPR025736">
    <property type="entry name" value="PucR_C-HTH_dom"/>
</dbReference>
<reference evidence="2 3" key="1">
    <citation type="submission" date="2016-06" db="EMBL/GenBank/DDBJ databases">
        <authorList>
            <person name="Kjaerup R.B."/>
            <person name="Dalgaard T.S."/>
            <person name="Juul-Madsen H.R."/>
        </authorList>
    </citation>
    <scope>NUCLEOTIDE SEQUENCE [LARGE SCALE GENOMIC DNA]</scope>
    <source>
        <strain evidence="2 3">DSM 43913</strain>
    </source>
</reference>
<dbReference type="InterPro" id="IPR051448">
    <property type="entry name" value="CdaR-like_regulators"/>
</dbReference>